<dbReference type="Proteomes" id="UP000887013">
    <property type="component" value="Unassembled WGS sequence"/>
</dbReference>
<protein>
    <submittedName>
        <fullName evidence="1">Uncharacterized protein</fullName>
    </submittedName>
</protein>
<sequence length="132" mass="15178">MDIAPKQLTNHPLSNIRSILASNTHVHFMSRLSEESLAFPFELERIRGMRELFCRLESLLPYIFPSSTYFWVMFPDAFDCKFHKCKNSLEIQTFLFPFGVPGAQELDLNYRSLLIISSLHGSLGLIIPTLPD</sequence>
<reference evidence="1" key="1">
    <citation type="submission" date="2020-08" db="EMBL/GenBank/DDBJ databases">
        <title>Multicomponent nature underlies the extraordinary mechanical properties of spider dragline silk.</title>
        <authorList>
            <person name="Kono N."/>
            <person name="Nakamura H."/>
            <person name="Mori M."/>
            <person name="Yoshida Y."/>
            <person name="Ohtoshi R."/>
            <person name="Malay A.D."/>
            <person name="Moran D.A.P."/>
            <person name="Tomita M."/>
            <person name="Numata K."/>
            <person name="Arakawa K."/>
        </authorList>
    </citation>
    <scope>NUCLEOTIDE SEQUENCE</scope>
</reference>
<gene>
    <name evidence="1" type="ORF">NPIL_585221</name>
</gene>
<evidence type="ECO:0000313" key="1">
    <source>
        <dbReference type="EMBL" id="GFT50451.1"/>
    </source>
</evidence>
<accession>A0A8X6TV96</accession>
<keyword evidence="2" id="KW-1185">Reference proteome</keyword>
<dbReference type="AlphaFoldDB" id="A0A8X6TV96"/>
<name>A0A8X6TV96_NEPPI</name>
<dbReference type="EMBL" id="BMAW01111961">
    <property type="protein sequence ID" value="GFT50451.1"/>
    <property type="molecule type" value="Genomic_DNA"/>
</dbReference>
<evidence type="ECO:0000313" key="2">
    <source>
        <dbReference type="Proteomes" id="UP000887013"/>
    </source>
</evidence>
<proteinExistence type="predicted"/>
<organism evidence="1 2">
    <name type="scientific">Nephila pilipes</name>
    <name type="common">Giant wood spider</name>
    <name type="synonym">Nephila maculata</name>
    <dbReference type="NCBI Taxonomy" id="299642"/>
    <lineage>
        <taxon>Eukaryota</taxon>
        <taxon>Metazoa</taxon>
        <taxon>Ecdysozoa</taxon>
        <taxon>Arthropoda</taxon>
        <taxon>Chelicerata</taxon>
        <taxon>Arachnida</taxon>
        <taxon>Araneae</taxon>
        <taxon>Araneomorphae</taxon>
        <taxon>Entelegynae</taxon>
        <taxon>Araneoidea</taxon>
        <taxon>Nephilidae</taxon>
        <taxon>Nephila</taxon>
    </lineage>
</organism>
<comment type="caution">
    <text evidence="1">The sequence shown here is derived from an EMBL/GenBank/DDBJ whole genome shotgun (WGS) entry which is preliminary data.</text>
</comment>